<keyword evidence="2" id="KW-1185">Reference proteome</keyword>
<sequence>MDHSSAYGKFPFPYNAPPQRFNMFFESVLGEFLQPSIKFSNNKNHLVFNHMVSSNPGLSSSSSHIHIDTSMLNQSWMNFNQCNHGTIHSVNNGSKGFQPLNFKD</sequence>
<organism evidence="1 2">
    <name type="scientific">Vigna mungo</name>
    <name type="common">Black gram</name>
    <name type="synonym">Phaseolus mungo</name>
    <dbReference type="NCBI Taxonomy" id="3915"/>
    <lineage>
        <taxon>Eukaryota</taxon>
        <taxon>Viridiplantae</taxon>
        <taxon>Streptophyta</taxon>
        <taxon>Embryophyta</taxon>
        <taxon>Tracheophyta</taxon>
        <taxon>Spermatophyta</taxon>
        <taxon>Magnoliopsida</taxon>
        <taxon>eudicotyledons</taxon>
        <taxon>Gunneridae</taxon>
        <taxon>Pentapetalae</taxon>
        <taxon>rosids</taxon>
        <taxon>fabids</taxon>
        <taxon>Fabales</taxon>
        <taxon>Fabaceae</taxon>
        <taxon>Papilionoideae</taxon>
        <taxon>50 kb inversion clade</taxon>
        <taxon>NPAAA clade</taxon>
        <taxon>indigoferoid/millettioid clade</taxon>
        <taxon>Phaseoleae</taxon>
        <taxon>Vigna</taxon>
    </lineage>
</organism>
<accession>A0AAQ3P940</accession>
<dbReference type="Proteomes" id="UP001374535">
    <property type="component" value="Chromosome 1"/>
</dbReference>
<proteinExistence type="predicted"/>
<gene>
    <name evidence="1" type="ORF">V8G54_002153</name>
</gene>
<dbReference type="EMBL" id="CP144700">
    <property type="protein sequence ID" value="WVZ23609.1"/>
    <property type="molecule type" value="Genomic_DNA"/>
</dbReference>
<evidence type="ECO:0000313" key="1">
    <source>
        <dbReference type="EMBL" id="WVZ23609.1"/>
    </source>
</evidence>
<evidence type="ECO:0000313" key="2">
    <source>
        <dbReference type="Proteomes" id="UP001374535"/>
    </source>
</evidence>
<name>A0AAQ3P940_VIGMU</name>
<protein>
    <submittedName>
        <fullName evidence="1">Uncharacterized protein</fullName>
    </submittedName>
</protein>
<reference evidence="1 2" key="1">
    <citation type="journal article" date="2023" name="Life. Sci Alliance">
        <title>Evolutionary insights into 3D genome organization and epigenetic landscape of Vigna mungo.</title>
        <authorList>
            <person name="Junaid A."/>
            <person name="Singh B."/>
            <person name="Bhatia S."/>
        </authorList>
    </citation>
    <scope>NUCLEOTIDE SEQUENCE [LARGE SCALE GENOMIC DNA]</scope>
    <source>
        <strain evidence="1">Urdbean</strain>
    </source>
</reference>
<dbReference type="AlphaFoldDB" id="A0AAQ3P940"/>